<reference evidence="2" key="1">
    <citation type="journal article" date="2014" name="Int. J. Syst. Evol. Microbiol.">
        <title>Complete genome sequence of Corynebacterium casei LMG S-19264T (=DSM 44701T), isolated from a smear-ripened cheese.</title>
        <authorList>
            <consortium name="US DOE Joint Genome Institute (JGI-PGF)"/>
            <person name="Walter F."/>
            <person name="Albersmeier A."/>
            <person name="Kalinowski J."/>
            <person name="Ruckert C."/>
        </authorList>
    </citation>
    <scope>NUCLEOTIDE SEQUENCE</scope>
    <source>
        <strain evidence="2">CGMCC 1.7086</strain>
    </source>
</reference>
<dbReference type="RefSeq" id="WP_188692552.1">
    <property type="nucleotide sequence ID" value="NZ_BMLS01000002.1"/>
</dbReference>
<sequence>MPPSIGRALLFVLVLLPHTAFANDKSAEGLVDFLNYTAWGVPKDKVDLPALSAKVAMLVTDDPENRQKVANHFSQWFEQYPGIAVEVKKATQYDINYRALGNATLGNVKGPAFVVEDRTGGDRKPIGNFYLLELSQDKDAPRVVDVIYANDALSYSTWIAYDLYFSRHPSKALLQRFISSAELSDQDWAIFQSIWEHRDREEWKEVMAGFDMLSPRVRVSPLMLGLKYKLLAQLEIDKPRVGAANFAIQQHHYKNTAKVVEQVYGKSIYSALRLLPWYWEEDQYQKMSQALSVVENHFGLTEAIIRHQVKSYARTGDYKSAVRYAQIRLENAPNERTYSGLVEILIGAKDYEQALVYAKQYYNEYKSQDSAVFLTTVHSLLGNKKQVSQFRKLLLDEYGLEALQIDMVLTLTSKDFRAFVTLLDNNKDKIPLTPADMKGQLIFEDFLKSKEYAKWAKKFD</sequence>
<feature type="signal peptide" evidence="1">
    <location>
        <begin position="1"/>
        <end position="22"/>
    </location>
</feature>
<keyword evidence="1" id="KW-0732">Signal</keyword>
<reference evidence="2" key="2">
    <citation type="submission" date="2020-09" db="EMBL/GenBank/DDBJ databases">
        <authorList>
            <person name="Sun Q."/>
            <person name="Zhou Y."/>
        </authorList>
    </citation>
    <scope>NUCLEOTIDE SEQUENCE</scope>
    <source>
        <strain evidence="2">CGMCC 1.7086</strain>
    </source>
</reference>
<evidence type="ECO:0000313" key="3">
    <source>
        <dbReference type="Proteomes" id="UP000606935"/>
    </source>
</evidence>
<evidence type="ECO:0000313" key="2">
    <source>
        <dbReference type="EMBL" id="GGO67694.1"/>
    </source>
</evidence>
<dbReference type="AlphaFoldDB" id="A0A918DJF6"/>
<comment type="caution">
    <text evidence="2">The sequence shown here is derived from an EMBL/GenBank/DDBJ whole genome shotgun (WGS) entry which is preliminary data.</text>
</comment>
<feature type="chain" id="PRO_5036742257" description="DUF4034 domain-containing protein" evidence="1">
    <location>
        <begin position="23"/>
        <end position="460"/>
    </location>
</feature>
<dbReference type="Proteomes" id="UP000606935">
    <property type="component" value="Unassembled WGS sequence"/>
</dbReference>
<organism evidence="2 3">
    <name type="scientific">Bowmanella pacifica</name>
    <dbReference type="NCBI Taxonomy" id="502051"/>
    <lineage>
        <taxon>Bacteria</taxon>
        <taxon>Pseudomonadati</taxon>
        <taxon>Pseudomonadota</taxon>
        <taxon>Gammaproteobacteria</taxon>
        <taxon>Alteromonadales</taxon>
        <taxon>Alteromonadaceae</taxon>
        <taxon>Bowmanella</taxon>
    </lineage>
</organism>
<keyword evidence="3" id="KW-1185">Reference proteome</keyword>
<dbReference type="EMBL" id="BMLS01000002">
    <property type="protein sequence ID" value="GGO67694.1"/>
    <property type="molecule type" value="Genomic_DNA"/>
</dbReference>
<accession>A0A918DJF6</accession>
<name>A0A918DJF6_9ALTE</name>
<gene>
    <name evidence="2" type="ORF">GCM10010982_14770</name>
</gene>
<evidence type="ECO:0000256" key="1">
    <source>
        <dbReference type="SAM" id="SignalP"/>
    </source>
</evidence>
<protein>
    <recommendedName>
        <fullName evidence="4">DUF4034 domain-containing protein</fullName>
    </recommendedName>
</protein>
<evidence type="ECO:0008006" key="4">
    <source>
        <dbReference type="Google" id="ProtNLM"/>
    </source>
</evidence>
<proteinExistence type="predicted"/>